<comment type="similarity">
    <text evidence="1">Belongs to the CNOT10 family.</text>
</comment>
<dbReference type="Proteomes" id="UP000233837">
    <property type="component" value="Unassembled WGS sequence"/>
</dbReference>
<dbReference type="STRING" id="906689.A0A2I0WEH4"/>
<organism evidence="3 4">
    <name type="scientific">Dendrobium catenatum</name>
    <dbReference type="NCBI Taxonomy" id="906689"/>
    <lineage>
        <taxon>Eukaryota</taxon>
        <taxon>Viridiplantae</taxon>
        <taxon>Streptophyta</taxon>
        <taxon>Embryophyta</taxon>
        <taxon>Tracheophyta</taxon>
        <taxon>Spermatophyta</taxon>
        <taxon>Magnoliopsida</taxon>
        <taxon>Liliopsida</taxon>
        <taxon>Asparagales</taxon>
        <taxon>Orchidaceae</taxon>
        <taxon>Epidendroideae</taxon>
        <taxon>Malaxideae</taxon>
        <taxon>Dendrobiinae</taxon>
        <taxon>Dendrobium</taxon>
    </lineage>
</organism>
<feature type="region of interest" description="Disordered" evidence="2">
    <location>
        <begin position="569"/>
        <end position="588"/>
    </location>
</feature>
<keyword evidence="4" id="KW-1185">Reference proteome</keyword>
<dbReference type="Gene3D" id="1.25.40.10">
    <property type="entry name" value="Tetratricopeptide repeat domain"/>
    <property type="match status" value="1"/>
</dbReference>
<dbReference type="PANTHER" id="PTHR12979">
    <property type="entry name" value="CCR4-NOT TRANSCRIPTION COMPLEX SUBUNIT 10"/>
    <property type="match status" value="1"/>
</dbReference>
<name>A0A2I0WEH4_9ASPA</name>
<dbReference type="PANTHER" id="PTHR12979:SF5">
    <property type="entry name" value="CCR4-NOT TRANSCRIPTION COMPLEX SUBUNIT 10"/>
    <property type="match status" value="1"/>
</dbReference>
<sequence length="833" mass="91512">MDARDSSSIALGRDGSSEEEVFTAGLAKEAEVMFQSRRFEECVEVLNQLLPKKGSDPKVLHNIAVAEYYRDGCSDPKHLLDVFNKVKKRSEELALAARDQTEVASIVGNNVNSISRGSSNSLNQSAAADTVKVAYADEFGTSVVTFNTAAVLYHLHEYACALSFLEPLYYNIEPIDERTALHVCLLMLDIALASQDATRAADVIHYLERSFGVGYMTNQIDNGANPQHQSSNQGSKLSTSNVGAPDASSSETIASSHVSENPLTGTLSDDSLEFENLYSTLDSGNQSLGRPVTDISKTTVDRAVPGNDLKQKIHLYKVRLLLLTRNLKAAKREVKLAMNVARGRDSSAELLLKSQLEYARGNHRKAVKLLMTSMNKTEPVMLSMFNNNVGCIHYQLKSPHTSSLFFTKALKSSSSLRSEEPLKLSTFSKDKSLLIIYNCGLQNLACGKPVTAAQCFGKASLYFYNKPVFWLRLAECCLLAMEKGLLRPSAGDIKLHVAGSGKWRQLVLEEDVSSRSRYFKGVESVSGEDEQNKLSLPFARLCLHRALFLLDKLEKKVSRPSATIDSLQEDATQAKSIKSSGHKNALTGDPKAATAALVSMTSITNGDYKENKGGLSPNTTLQSSVTTFEELCKEENSMIKQALLGNLAYVELCLENPLKGLSAAKSLLQLPDCSKIYTFLGRMYAAEALCFLNRPKEAAEYLSIYFNENGKVELPYCDDDREKWNLKRGMDGEELNGSQNARTMSDATRGGLLKPEEACALACVNLSIMFSLQGNLEQASQFMQKALSHLPKDPRVLLAGVYVDLLQQKPRDALAKLKLCNNIRIDEGLVSSQ</sequence>
<dbReference type="AlphaFoldDB" id="A0A2I0WEH4"/>
<dbReference type="EMBL" id="KZ502700">
    <property type="protein sequence ID" value="PKU74057.1"/>
    <property type="molecule type" value="Genomic_DNA"/>
</dbReference>
<feature type="compositionally biased region" description="Polar residues" evidence="2">
    <location>
        <begin position="569"/>
        <end position="579"/>
    </location>
</feature>
<proteinExistence type="inferred from homology"/>
<dbReference type="GO" id="GO:0017148">
    <property type="term" value="P:negative regulation of translation"/>
    <property type="evidence" value="ECO:0007669"/>
    <property type="project" value="TreeGrafter"/>
</dbReference>
<dbReference type="GO" id="GO:0030014">
    <property type="term" value="C:CCR4-NOT complex"/>
    <property type="evidence" value="ECO:0007669"/>
    <property type="project" value="InterPro"/>
</dbReference>
<evidence type="ECO:0000313" key="4">
    <source>
        <dbReference type="Proteomes" id="UP000233837"/>
    </source>
</evidence>
<protein>
    <submittedName>
        <fullName evidence="3">Uncharacterized protein</fullName>
    </submittedName>
</protein>
<accession>A0A2I0WEH4</accession>
<dbReference type="SUPFAM" id="SSF48452">
    <property type="entry name" value="TPR-like"/>
    <property type="match status" value="1"/>
</dbReference>
<evidence type="ECO:0000256" key="2">
    <source>
        <dbReference type="SAM" id="MobiDB-lite"/>
    </source>
</evidence>
<dbReference type="InterPro" id="IPR011990">
    <property type="entry name" value="TPR-like_helical_dom_sf"/>
</dbReference>
<reference evidence="3 4" key="1">
    <citation type="journal article" date="2016" name="Sci. Rep.">
        <title>The Dendrobium catenatum Lindl. genome sequence provides insights into polysaccharide synthase, floral development and adaptive evolution.</title>
        <authorList>
            <person name="Zhang G.Q."/>
            <person name="Xu Q."/>
            <person name="Bian C."/>
            <person name="Tsai W.C."/>
            <person name="Yeh C.M."/>
            <person name="Liu K.W."/>
            <person name="Yoshida K."/>
            <person name="Zhang L.S."/>
            <person name="Chang S.B."/>
            <person name="Chen F."/>
            <person name="Shi Y."/>
            <person name="Su Y.Y."/>
            <person name="Zhang Y.Q."/>
            <person name="Chen L.J."/>
            <person name="Yin Y."/>
            <person name="Lin M."/>
            <person name="Huang H."/>
            <person name="Deng H."/>
            <person name="Wang Z.W."/>
            <person name="Zhu S.L."/>
            <person name="Zhao X."/>
            <person name="Deng C."/>
            <person name="Niu S.C."/>
            <person name="Huang J."/>
            <person name="Wang M."/>
            <person name="Liu G.H."/>
            <person name="Yang H.J."/>
            <person name="Xiao X.J."/>
            <person name="Hsiao Y.Y."/>
            <person name="Wu W.L."/>
            <person name="Chen Y.Y."/>
            <person name="Mitsuda N."/>
            <person name="Ohme-Takagi M."/>
            <person name="Luo Y.B."/>
            <person name="Van de Peer Y."/>
            <person name="Liu Z.J."/>
        </authorList>
    </citation>
    <scope>NUCLEOTIDE SEQUENCE [LARGE SCALE GENOMIC DNA]</scope>
    <source>
        <tissue evidence="3">The whole plant</tissue>
    </source>
</reference>
<dbReference type="GO" id="GO:0006402">
    <property type="term" value="P:mRNA catabolic process"/>
    <property type="evidence" value="ECO:0007669"/>
    <property type="project" value="TreeGrafter"/>
</dbReference>
<dbReference type="InterPro" id="IPR039740">
    <property type="entry name" value="CNOT10"/>
</dbReference>
<evidence type="ECO:0000256" key="1">
    <source>
        <dbReference type="ARBA" id="ARBA00010080"/>
    </source>
</evidence>
<feature type="region of interest" description="Disordered" evidence="2">
    <location>
        <begin position="218"/>
        <end position="265"/>
    </location>
</feature>
<gene>
    <name evidence="3" type="ORF">MA16_Dca011767</name>
</gene>
<evidence type="ECO:0000313" key="3">
    <source>
        <dbReference type="EMBL" id="PKU74057.1"/>
    </source>
</evidence>
<reference evidence="3 4" key="2">
    <citation type="journal article" date="2017" name="Nature">
        <title>The Apostasia genome and the evolution of orchids.</title>
        <authorList>
            <person name="Zhang G.Q."/>
            <person name="Liu K.W."/>
            <person name="Li Z."/>
            <person name="Lohaus R."/>
            <person name="Hsiao Y.Y."/>
            <person name="Niu S.C."/>
            <person name="Wang J.Y."/>
            <person name="Lin Y.C."/>
            <person name="Xu Q."/>
            <person name="Chen L.J."/>
            <person name="Yoshida K."/>
            <person name="Fujiwara S."/>
            <person name="Wang Z.W."/>
            <person name="Zhang Y.Q."/>
            <person name="Mitsuda N."/>
            <person name="Wang M."/>
            <person name="Liu G.H."/>
            <person name="Pecoraro L."/>
            <person name="Huang H.X."/>
            <person name="Xiao X.J."/>
            <person name="Lin M."/>
            <person name="Wu X.Y."/>
            <person name="Wu W.L."/>
            <person name="Chen Y.Y."/>
            <person name="Chang S.B."/>
            <person name="Sakamoto S."/>
            <person name="Ohme-Takagi M."/>
            <person name="Yagi M."/>
            <person name="Zeng S.J."/>
            <person name="Shen C.Y."/>
            <person name="Yeh C.M."/>
            <person name="Luo Y.B."/>
            <person name="Tsai W.C."/>
            <person name="Van de Peer Y."/>
            <person name="Liu Z.J."/>
        </authorList>
    </citation>
    <scope>NUCLEOTIDE SEQUENCE [LARGE SCALE GENOMIC DNA]</scope>
    <source>
        <tissue evidence="3">The whole plant</tissue>
    </source>
</reference>